<dbReference type="RefSeq" id="WP_123641984.1">
    <property type="nucleotide sequence ID" value="NZ_ML119084.1"/>
</dbReference>
<evidence type="ECO:0000313" key="2">
    <source>
        <dbReference type="Proteomes" id="UP000268016"/>
    </source>
</evidence>
<dbReference type="Proteomes" id="UP000268016">
    <property type="component" value="Unassembled WGS sequence"/>
</dbReference>
<proteinExistence type="predicted"/>
<reference evidence="1 2" key="1">
    <citation type="submission" date="2018-10" db="EMBL/GenBank/DDBJ databases">
        <title>Histidinibacterium lentulum gen. nov., sp. nov., a marine bacterium from the culture broth of Picochlorum sp. 122.</title>
        <authorList>
            <person name="Wang G."/>
        </authorList>
    </citation>
    <scope>NUCLEOTIDE SEQUENCE [LARGE SCALE GENOMIC DNA]</scope>
    <source>
        <strain evidence="1 2">B17</strain>
    </source>
</reference>
<gene>
    <name evidence="1" type="ORF">EAT49_08980</name>
</gene>
<dbReference type="Pfam" id="PF20181">
    <property type="entry name" value="DUF6544"/>
    <property type="match status" value="1"/>
</dbReference>
<dbReference type="EMBL" id="RDRB01000004">
    <property type="protein sequence ID" value="ROU02464.1"/>
    <property type="molecule type" value="Genomic_DNA"/>
</dbReference>
<sequence>MRLLFGLAIVIALGALGLVVAGLVQAARDRAALAAVVTGAAPDPRVDLPPAVAAFARRGLAGAEAPAAGATLTQEVEMILREGAPWQPMNAAQAISAGRPAFAWVARVPAGPVPRFTVIDRYDPSGGGLLAVRLLGAVRIMRQDGPATDLGEAMRYLAELPWAPDAILGNPALDWEALDGDRVRVSMETGSGRATVELIFDGAGDIVAMEAERPDPQSATPRIWVGRFGDYGEIGGRRVPLSGEVGYRTEGVTAPYWRGRITGYATVNG</sequence>
<name>A0A3N2R4W0_9RHOB</name>
<dbReference type="OrthoDB" id="3671061at2"/>
<comment type="caution">
    <text evidence="1">The sequence shown here is derived from an EMBL/GenBank/DDBJ whole genome shotgun (WGS) entry which is preliminary data.</text>
</comment>
<dbReference type="AlphaFoldDB" id="A0A3N2R4W0"/>
<dbReference type="InterPro" id="IPR046674">
    <property type="entry name" value="DUF6544"/>
</dbReference>
<keyword evidence="2" id="KW-1185">Reference proteome</keyword>
<evidence type="ECO:0000313" key="1">
    <source>
        <dbReference type="EMBL" id="ROU02464.1"/>
    </source>
</evidence>
<protein>
    <submittedName>
        <fullName evidence="1">Uncharacterized protein</fullName>
    </submittedName>
</protein>
<organism evidence="1 2">
    <name type="scientific">Histidinibacterium lentulum</name>
    <dbReference type="NCBI Taxonomy" id="2480588"/>
    <lineage>
        <taxon>Bacteria</taxon>
        <taxon>Pseudomonadati</taxon>
        <taxon>Pseudomonadota</taxon>
        <taxon>Alphaproteobacteria</taxon>
        <taxon>Rhodobacterales</taxon>
        <taxon>Paracoccaceae</taxon>
        <taxon>Histidinibacterium</taxon>
    </lineage>
</organism>
<accession>A0A3N2R4W0</accession>